<accession>A0A1G7TN90</accession>
<keyword evidence="3" id="KW-1185">Reference proteome</keyword>
<reference evidence="3" key="1">
    <citation type="submission" date="2016-10" db="EMBL/GenBank/DDBJ databases">
        <authorList>
            <person name="Varghese N."/>
            <person name="Submissions S."/>
        </authorList>
    </citation>
    <scope>NUCLEOTIDE SEQUENCE [LARGE SCALE GENOMIC DNA]</scope>
    <source>
        <strain evidence="3">930I</strain>
    </source>
</reference>
<evidence type="ECO:0000313" key="3">
    <source>
        <dbReference type="Proteomes" id="UP000217076"/>
    </source>
</evidence>
<dbReference type="STRING" id="83401.SAMN05421742_10145"/>
<dbReference type="EMBL" id="FNCV01000001">
    <property type="protein sequence ID" value="SDG36484.1"/>
    <property type="molecule type" value="Genomic_DNA"/>
</dbReference>
<dbReference type="RefSeq" id="WP_092613927.1">
    <property type="nucleotide sequence ID" value="NZ_FNCV01000001.1"/>
</dbReference>
<feature type="region of interest" description="Disordered" evidence="1">
    <location>
        <begin position="38"/>
        <end position="96"/>
    </location>
</feature>
<name>A0A1G7TN90_9PROT</name>
<feature type="compositionally biased region" description="Low complexity" evidence="1">
    <location>
        <begin position="128"/>
        <end position="138"/>
    </location>
</feature>
<sequence length="144" mass="16003">MKRKAANLPPGSLVEALLDGRWRPCLLARRQGKDFQTLHLAPLDPPGELLPVDPETKLNPLPGQLHLEPTPATGQEPGPPIPTGGAFSAPDGQWLKTEEDYKGQRSLACVNLATGTIARRRDRQPEITPLTLTPPTRRWTWRRR</sequence>
<evidence type="ECO:0000256" key="1">
    <source>
        <dbReference type="SAM" id="MobiDB-lite"/>
    </source>
</evidence>
<dbReference type="Proteomes" id="UP000217076">
    <property type="component" value="Unassembled WGS sequence"/>
</dbReference>
<evidence type="ECO:0000313" key="2">
    <source>
        <dbReference type="EMBL" id="SDG36484.1"/>
    </source>
</evidence>
<dbReference type="AlphaFoldDB" id="A0A1G7TN90"/>
<feature type="region of interest" description="Disordered" evidence="1">
    <location>
        <begin position="120"/>
        <end position="144"/>
    </location>
</feature>
<gene>
    <name evidence="2" type="ORF">SAMN05421742_10145</name>
</gene>
<organism evidence="2 3">
    <name type="scientific">Roseospirillum parvum</name>
    <dbReference type="NCBI Taxonomy" id="83401"/>
    <lineage>
        <taxon>Bacteria</taxon>
        <taxon>Pseudomonadati</taxon>
        <taxon>Pseudomonadota</taxon>
        <taxon>Alphaproteobacteria</taxon>
        <taxon>Rhodospirillales</taxon>
        <taxon>Rhodospirillaceae</taxon>
        <taxon>Roseospirillum</taxon>
    </lineage>
</organism>
<proteinExistence type="predicted"/>
<protein>
    <submittedName>
        <fullName evidence="2">Uncharacterized protein</fullName>
    </submittedName>
</protein>